<keyword evidence="1" id="KW-0812">Transmembrane</keyword>
<name>A0A0J7YWH7_STRVR</name>
<organism evidence="2 3">
    <name type="scientific">Streptomyces viridochromogenes</name>
    <dbReference type="NCBI Taxonomy" id="1938"/>
    <lineage>
        <taxon>Bacteria</taxon>
        <taxon>Bacillati</taxon>
        <taxon>Actinomycetota</taxon>
        <taxon>Actinomycetes</taxon>
        <taxon>Kitasatosporales</taxon>
        <taxon>Streptomycetaceae</taxon>
        <taxon>Streptomyces</taxon>
    </lineage>
</organism>
<keyword evidence="1" id="KW-1133">Transmembrane helix</keyword>
<reference evidence="2 3" key="1">
    <citation type="submission" date="2015-06" db="EMBL/GenBank/DDBJ databases">
        <authorList>
            <person name="Ju K.-S."/>
            <person name="Doroghazi J.R."/>
            <person name="Metcalf W.W."/>
        </authorList>
    </citation>
    <scope>NUCLEOTIDE SEQUENCE [LARGE SCALE GENOMIC DNA]</scope>
    <source>
        <strain evidence="2 3">NRRL 3414</strain>
    </source>
</reference>
<evidence type="ECO:0000256" key="1">
    <source>
        <dbReference type="SAM" id="Phobius"/>
    </source>
</evidence>
<dbReference type="Proteomes" id="UP000037432">
    <property type="component" value="Unassembled WGS sequence"/>
</dbReference>
<dbReference type="RefSeq" id="WP_048586879.1">
    <property type="nucleotide sequence ID" value="NZ_LFNT01000102.1"/>
</dbReference>
<gene>
    <name evidence="2" type="ORF">ACM01_42595</name>
</gene>
<proteinExistence type="predicted"/>
<comment type="caution">
    <text evidence="2">The sequence shown here is derived from an EMBL/GenBank/DDBJ whole genome shotgun (WGS) entry which is preliminary data.</text>
</comment>
<dbReference type="OrthoDB" id="529448at2"/>
<feature type="transmembrane region" description="Helical" evidence="1">
    <location>
        <begin position="216"/>
        <end position="238"/>
    </location>
</feature>
<evidence type="ECO:0008006" key="4">
    <source>
        <dbReference type="Google" id="ProtNLM"/>
    </source>
</evidence>
<protein>
    <recommendedName>
        <fullName evidence="4">Vegetative cell wall protein gp1</fullName>
    </recommendedName>
</protein>
<evidence type="ECO:0000313" key="2">
    <source>
        <dbReference type="EMBL" id="KMS67488.1"/>
    </source>
</evidence>
<dbReference type="PATRIC" id="fig|1938.3.peg.10140"/>
<feature type="transmembrane region" description="Helical" evidence="1">
    <location>
        <begin position="64"/>
        <end position="85"/>
    </location>
</feature>
<dbReference type="AlphaFoldDB" id="A0A0J7YWH7"/>
<accession>A0A0J7YWH7</accession>
<keyword evidence="1" id="KW-0472">Membrane</keyword>
<evidence type="ECO:0000313" key="3">
    <source>
        <dbReference type="Proteomes" id="UP000037432"/>
    </source>
</evidence>
<dbReference type="EMBL" id="LFNT01000102">
    <property type="protein sequence ID" value="KMS67488.1"/>
    <property type="molecule type" value="Genomic_DNA"/>
</dbReference>
<sequence length="311" mass="34048">MGGLLGELGKQLAERWLTLLALPGVLFLAVVAAGHTLGHGAALDVGRLVHAVSDAARHPQVGTVGGQVVLLVAVLAGAAATGLAAQSLGSAVERVALAADWSVWPWPFGEWAERRVARRQRRWDAVRAEYETLRLQERAPRPADRPRPRERHRAARRCRRISVERPERPTWSGDRVHAAAVRLDRDAHVSLLVVWPHLWLVLPEEIRGEIGRARTALARAAVLGGWALLYLPLAWWWWPAAPLAATLAIISAQRLRTASDTYATLLEASVRLHLTDLADKLRIEEQPMGPPLGAAVMRRLSSPPPVPEPAP</sequence>